<evidence type="ECO:0000313" key="1">
    <source>
        <dbReference type="EMBL" id="KOM25480.1"/>
    </source>
</evidence>
<protein>
    <submittedName>
        <fullName evidence="1">Uncharacterized protein</fullName>
    </submittedName>
</protein>
<name>A0A0L9T4F7_PHAAN</name>
<evidence type="ECO:0000313" key="2">
    <source>
        <dbReference type="Proteomes" id="UP000053144"/>
    </source>
</evidence>
<proteinExistence type="predicted"/>
<dbReference type="AlphaFoldDB" id="A0A0L9T4F7"/>
<dbReference type="EMBL" id="KQ258266">
    <property type="protein sequence ID" value="KOM25480.1"/>
    <property type="molecule type" value="Genomic_DNA"/>
</dbReference>
<sequence>MEKRRKKPYTFLEGEEEGGIGGVDDVADIENVMRWLLPGGGCSKVGVAPWLPRVEREGEEGLPCVSYRVWFCTSVLVIAMIIRVDVSRRRRAARSGAGRRKFGRNRSQDRRVGRSGNSLVVVGSEDFVRCNFFEWCSEEVIDSRNVVNVEDSSASARNEEVGRSLMKMEQSVMKMEERDVEKLKIGCLEKRMKVDETRMKVG</sequence>
<reference evidence="2" key="1">
    <citation type="journal article" date="2015" name="Proc. Natl. Acad. Sci. U.S.A.">
        <title>Genome sequencing of adzuki bean (Vigna angularis) provides insight into high starch and low fat accumulation and domestication.</title>
        <authorList>
            <person name="Yang K."/>
            <person name="Tian Z."/>
            <person name="Chen C."/>
            <person name="Luo L."/>
            <person name="Zhao B."/>
            <person name="Wang Z."/>
            <person name="Yu L."/>
            <person name="Li Y."/>
            <person name="Sun Y."/>
            <person name="Li W."/>
            <person name="Chen Y."/>
            <person name="Li Y."/>
            <person name="Zhang Y."/>
            <person name="Ai D."/>
            <person name="Zhao J."/>
            <person name="Shang C."/>
            <person name="Ma Y."/>
            <person name="Wu B."/>
            <person name="Wang M."/>
            <person name="Gao L."/>
            <person name="Sun D."/>
            <person name="Zhang P."/>
            <person name="Guo F."/>
            <person name="Wang W."/>
            <person name="Li Y."/>
            <person name="Wang J."/>
            <person name="Varshney R.K."/>
            <person name="Wang J."/>
            <person name="Ling H.Q."/>
            <person name="Wan P."/>
        </authorList>
    </citation>
    <scope>NUCLEOTIDE SEQUENCE</scope>
    <source>
        <strain evidence="2">cv. Jingnong 6</strain>
    </source>
</reference>
<dbReference type="Proteomes" id="UP000053144">
    <property type="component" value="Unassembled WGS sequence"/>
</dbReference>
<organism evidence="1 2">
    <name type="scientific">Phaseolus angularis</name>
    <name type="common">Azuki bean</name>
    <name type="synonym">Vigna angularis</name>
    <dbReference type="NCBI Taxonomy" id="3914"/>
    <lineage>
        <taxon>Eukaryota</taxon>
        <taxon>Viridiplantae</taxon>
        <taxon>Streptophyta</taxon>
        <taxon>Embryophyta</taxon>
        <taxon>Tracheophyta</taxon>
        <taxon>Spermatophyta</taxon>
        <taxon>Magnoliopsida</taxon>
        <taxon>eudicotyledons</taxon>
        <taxon>Gunneridae</taxon>
        <taxon>Pentapetalae</taxon>
        <taxon>rosids</taxon>
        <taxon>fabids</taxon>
        <taxon>Fabales</taxon>
        <taxon>Fabaceae</taxon>
        <taxon>Papilionoideae</taxon>
        <taxon>50 kb inversion clade</taxon>
        <taxon>NPAAA clade</taxon>
        <taxon>indigoferoid/millettioid clade</taxon>
        <taxon>Phaseoleae</taxon>
        <taxon>Vigna</taxon>
    </lineage>
</organism>
<accession>A0A0L9T4F7</accession>
<dbReference type="Gramene" id="KOM25480">
    <property type="protein sequence ID" value="KOM25480"/>
    <property type="gene ID" value="LR48_Vigan106s001400"/>
</dbReference>
<gene>
    <name evidence="1" type="ORF">LR48_Vigan106s001400</name>
</gene>